<evidence type="ECO:0000256" key="2">
    <source>
        <dbReference type="ARBA" id="ARBA00022448"/>
    </source>
</evidence>
<feature type="region of interest" description="Disordered" evidence="6">
    <location>
        <begin position="395"/>
        <end position="422"/>
    </location>
</feature>
<sequence length="422" mass="46466">MSESVQQEASDPLHASDPLKVQHRDRGYVTHLEPGPSVFTISRHREGPGELGSDPIPTPSVSGEDHSPLLHHDDIISSASLNLHDAKLTFAMQASWAANLALFVAKVYVYLVSGSMAVLASTADSFVDLASQAVISWAEHRVRHRDVSFPVGKTRLEAIGVIGCAVIMSISTLEVIRSSGETLYNGVILKLLPDLHLSMAMYIILGLGSLAKIILYFLCTALKHRSDSMLALAEDHCNDVASNLTAIGTATLAILVPSIWWVDPVGAILISMYIIYSWAIISKSQVDKLVGRAAPEEFIRELEMLASTHHDELEIDVIRAYHFGPRFIVEMEVVMPEGMTVRASHDIALILQHKVEELEAVERCFVHVDYEKRLEPEHKVERVLLKKEAHLAAAAAEGPRERNFSASMTQGAQRPRPNDESV</sequence>
<keyword evidence="3 7" id="KW-0812">Transmembrane</keyword>
<dbReference type="EMBL" id="JALJOS010000028">
    <property type="protein sequence ID" value="KAK9824789.1"/>
    <property type="molecule type" value="Genomic_DNA"/>
</dbReference>
<comment type="caution">
    <text evidence="10">The sequence shown here is derived from an EMBL/GenBank/DDBJ whole genome shotgun (WGS) entry which is preliminary data.</text>
</comment>
<feature type="transmembrane region" description="Helical" evidence="7">
    <location>
        <begin position="90"/>
        <end position="111"/>
    </location>
</feature>
<dbReference type="Gene3D" id="3.30.70.1350">
    <property type="entry name" value="Cation efflux protein, cytoplasmic domain"/>
    <property type="match status" value="1"/>
</dbReference>
<evidence type="ECO:0000256" key="5">
    <source>
        <dbReference type="ARBA" id="ARBA00023136"/>
    </source>
</evidence>
<dbReference type="InterPro" id="IPR036837">
    <property type="entry name" value="Cation_efflux_CTD_sf"/>
</dbReference>
<evidence type="ECO:0000256" key="1">
    <source>
        <dbReference type="ARBA" id="ARBA00004141"/>
    </source>
</evidence>
<evidence type="ECO:0000313" key="10">
    <source>
        <dbReference type="EMBL" id="KAK9824789.1"/>
    </source>
</evidence>
<dbReference type="SUPFAM" id="SSF161111">
    <property type="entry name" value="Cation efflux protein transmembrane domain-like"/>
    <property type="match status" value="1"/>
</dbReference>
<dbReference type="AlphaFoldDB" id="A0AAW1QTH3"/>
<dbReference type="InterPro" id="IPR027469">
    <property type="entry name" value="Cation_efflux_TMD_sf"/>
</dbReference>
<keyword evidence="11" id="KW-1185">Reference proteome</keyword>
<name>A0AAW1QTH3_9CHLO</name>
<dbReference type="Pfam" id="PF01545">
    <property type="entry name" value="Cation_efflux"/>
    <property type="match status" value="1"/>
</dbReference>
<dbReference type="SUPFAM" id="SSF160240">
    <property type="entry name" value="Cation efflux protein cytoplasmic domain-like"/>
    <property type="match status" value="1"/>
</dbReference>
<evidence type="ECO:0000256" key="3">
    <source>
        <dbReference type="ARBA" id="ARBA00022692"/>
    </source>
</evidence>
<feature type="transmembrane region" description="Helical" evidence="7">
    <location>
        <begin position="199"/>
        <end position="219"/>
    </location>
</feature>
<feature type="transmembrane region" description="Helical" evidence="7">
    <location>
        <begin position="240"/>
        <end position="259"/>
    </location>
</feature>
<gene>
    <name evidence="10" type="ORF">WJX74_008956</name>
</gene>
<dbReference type="Pfam" id="PF16916">
    <property type="entry name" value="ZT_dimer"/>
    <property type="match status" value="1"/>
</dbReference>
<comment type="subcellular location">
    <subcellularLocation>
        <location evidence="1">Membrane</location>
        <topology evidence="1">Multi-pass membrane protein</topology>
    </subcellularLocation>
</comment>
<dbReference type="InterPro" id="IPR050291">
    <property type="entry name" value="CDF_Transporter"/>
</dbReference>
<proteinExistence type="predicted"/>
<keyword evidence="4 7" id="KW-1133">Transmembrane helix</keyword>
<evidence type="ECO:0000256" key="7">
    <source>
        <dbReference type="SAM" id="Phobius"/>
    </source>
</evidence>
<accession>A0AAW1QTH3</accession>
<feature type="domain" description="Cation efflux protein transmembrane" evidence="8">
    <location>
        <begin position="94"/>
        <end position="289"/>
    </location>
</feature>
<dbReference type="GO" id="GO:0016020">
    <property type="term" value="C:membrane"/>
    <property type="evidence" value="ECO:0007669"/>
    <property type="project" value="UniProtKB-SubCell"/>
</dbReference>
<dbReference type="InterPro" id="IPR027470">
    <property type="entry name" value="Cation_efflux_CTD"/>
</dbReference>
<reference evidence="10 11" key="1">
    <citation type="journal article" date="2024" name="Nat. Commun.">
        <title>Phylogenomics reveals the evolutionary origins of lichenization in chlorophyte algae.</title>
        <authorList>
            <person name="Puginier C."/>
            <person name="Libourel C."/>
            <person name="Otte J."/>
            <person name="Skaloud P."/>
            <person name="Haon M."/>
            <person name="Grisel S."/>
            <person name="Petersen M."/>
            <person name="Berrin J.G."/>
            <person name="Delaux P.M."/>
            <person name="Dal Grande F."/>
            <person name="Keller J."/>
        </authorList>
    </citation>
    <scope>NUCLEOTIDE SEQUENCE [LARGE SCALE GENOMIC DNA]</scope>
    <source>
        <strain evidence="10 11">SAG 2145</strain>
    </source>
</reference>
<dbReference type="NCBIfam" id="TIGR01297">
    <property type="entry name" value="CDF"/>
    <property type="match status" value="1"/>
</dbReference>
<dbReference type="Gene3D" id="1.20.1510.10">
    <property type="entry name" value="Cation efflux protein transmembrane domain"/>
    <property type="match status" value="1"/>
</dbReference>
<dbReference type="PANTHER" id="PTHR43840:SF52">
    <property type="entry name" value="CATION EFFLUX FAMILY PROTEIN"/>
    <property type="match status" value="1"/>
</dbReference>
<keyword evidence="5 7" id="KW-0472">Membrane</keyword>
<evidence type="ECO:0008006" key="12">
    <source>
        <dbReference type="Google" id="ProtNLM"/>
    </source>
</evidence>
<evidence type="ECO:0000256" key="6">
    <source>
        <dbReference type="SAM" id="MobiDB-lite"/>
    </source>
</evidence>
<dbReference type="Proteomes" id="UP001438707">
    <property type="component" value="Unassembled WGS sequence"/>
</dbReference>
<feature type="region of interest" description="Disordered" evidence="6">
    <location>
        <begin position="1"/>
        <end position="65"/>
    </location>
</feature>
<evidence type="ECO:0000313" key="11">
    <source>
        <dbReference type="Proteomes" id="UP001438707"/>
    </source>
</evidence>
<organism evidence="10 11">
    <name type="scientific">Apatococcus lobatus</name>
    <dbReference type="NCBI Taxonomy" id="904363"/>
    <lineage>
        <taxon>Eukaryota</taxon>
        <taxon>Viridiplantae</taxon>
        <taxon>Chlorophyta</taxon>
        <taxon>core chlorophytes</taxon>
        <taxon>Trebouxiophyceae</taxon>
        <taxon>Chlorellales</taxon>
        <taxon>Chlorellaceae</taxon>
        <taxon>Apatococcus</taxon>
    </lineage>
</organism>
<keyword evidence="2" id="KW-0813">Transport</keyword>
<dbReference type="PANTHER" id="PTHR43840">
    <property type="entry name" value="MITOCHONDRIAL METAL TRANSPORTER 1-RELATED"/>
    <property type="match status" value="1"/>
</dbReference>
<dbReference type="GO" id="GO:0008324">
    <property type="term" value="F:monoatomic cation transmembrane transporter activity"/>
    <property type="evidence" value="ECO:0007669"/>
    <property type="project" value="InterPro"/>
</dbReference>
<dbReference type="InterPro" id="IPR058533">
    <property type="entry name" value="Cation_efflux_TM"/>
</dbReference>
<dbReference type="InterPro" id="IPR002524">
    <property type="entry name" value="Cation_efflux"/>
</dbReference>
<evidence type="ECO:0000259" key="8">
    <source>
        <dbReference type="Pfam" id="PF01545"/>
    </source>
</evidence>
<protein>
    <recommendedName>
        <fullName evidence="12">Cation efflux protein cytoplasmic domain-containing protein</fullName>
    </recommendedName>
</protein>
<feature type="domain" description="Cation efflux protein cytoplasmic" evidence="9">
    <location>
        <begin position="295"/>
        <end position="369"/>
    </location>
</feature>
<evidence type="ECO:0000259" key="9">
    <source>
        <dbReference type="Pfam" id="PF16916"/>
    </source>
</evidence>
<evidence type="ECO:0000256" key="4">
    <source>
        <dbReference type="ARBA" id="ARBA00022989"/>
    </source>
</evidence>